<dbReference type="EMBL" id="CACVKT020005268">
    <property type="protein sequence ID" value="CAC5394269.1"/>
    <property type="molecule type" value="Genomic_DNA"/>
</dbReference>
<dbReference type="SUPFAM" id="SSF57196">
    <property type="entry name" value="EGF/Laminin"/>
    <property type="match status" value="4"/>
</dbReference>
<reference evidence="10 11" key="1">
    <citation type="submission" date="2020-06" db="EMBL/GenBank/DDBJ databases">
        <authorList>
            <person name="Li R."/>
            <person name="Bekaert M."/>
        </authorList>
    </citation>
    <scope>NUCLEOTIDE SEQUENCE [LARGE SCALE GENOMIC DNA]</scope>
    <source>
        <strain evidence="11">wild</strain>
    </source>
</reference>
<comment type="caution">
    <text evidence="6">Lacks conserved residue(s) required for the propagation of feature annotation.</text>
</comment>
<evidence type="ECO:0000256" key="3">
    <source>
        <dbReference type="ARBA" id="ARBA00022737"/>
    </source>
</evidence>
<dbReference type="SMART" id="SM00179">
    <property type="entry name" value="EGF_CA"/>
    <property type="match status" value="4"/>
</dbReference>
<evidence type="ECO:0000256" key="1">
    <source>
        <dbReference type="ARBA" id="ARBA00022536"/>
    </source>
</evidence>
<dbReference type="SMART" id="SM00034">
    <property type="entry name" value="CLECT"/>
    <property type="match status" value="1"/>
</dbReference>
<dbReference type="InterPro" id="IPR051022">
    <property type="entry name" value="Notch_Cell-Fate_Det"/>
</dbReference>
<dbReference type="Proteomes" id="UP000507470">
    <property type="component" value="Unassembled WGS sequence"/>
</dbReference>
<dbReference type="CDD" id="cd00054">
    <property type="entry name" value="EGF_CA"/>
    <property type="match status" value="4"/>
</dbReference>
<dbReference type="AlphaFoldDB" id="A0A6J8CG68"/>
<dbReference type="Gene3D" id="3.10.100.10">
    <property type="entry name" value="Mannose-Binding Protein A, subunit A"/>
    <property type="match status" value="1"/>
</dbReference>
<dbReference type="CDD" id="cd00037">
    <property type="entry name" value="CLECT"/>
    <property type="match status" value="1"/>
</dbReference>
<evidence type="ECO:0000256" key="5">
    <source>
        <dbReference type="ARBA" id="ARBA00023180"/>
    </source>
</evidence>
<feature type="domain" description="C-type lectin" evidence="9">
    <location>
        <begin position="286"/>
        <end position="406"/>
    </location>
</feature>
<dbReference type="Pfam" id="PF00059">
    <property type="entry name" value="Lectin_C"/>
    <property type="match status" value="1"/>
</dbReference>
<feature type="domain" description="EGF-like" evidence="8">
    <location>
        <begin position="130"/>
        <end position="163"/>
    </location>
</feature>
<feature type="disulfide bond" evidence="6">
    <location>
        <begin position="192"/>
        <end position="201"/>
    </location>
</feature>
<keyword evidence="5" id="KW-0325">Glycoprotein</keyword>
<sequence>MSTETHVAYHTCTNDSKYTQYNITFQEKETLNEDDGLFKESDNKLQDDQSDKTWQFQDSKDMQTSRNRWRFGTVLFILTTALCLVATIYFATTSSSNKSENSHGHASLQQKTEDLTKTKGFTETKGYTTKEDACVSSPCLNGGTCITAGCSYYCICQDGFTGYKCGVTPCTSSPCLNNGECNIQNDTYQCDCPVGFNGSECQETPCSVEPCFYNGTCTVLGNSFSCECMNGYNGSKCEVTPCLSSPCLNGGTCTPAGSNYICSCPTGYFGNQCQVQTSCQYGWKMHENKCYYFSSINKNWNNAKISCKKLNSMLAEPKKMSDISFLISKAKKYRKTFWLGGSDRAKEGVWVWTTSGQEFTVTDWHTRTIREPNNQNGNEHCLDMHKNLDYEWNDDNCWNRNRYICEKTLM</sequence>
<keyword evidence="7" id="KW-0472">Membrane</keyword>
<accession>A0A6J8CG68</accession>
<dbReference type="FunFam" id="2.10.25.10:FF:000012">
    <property type="entry name" value="Delta-like protein"/>
    <property type="match status" value="1"/>
</dbReference>
<evidence type="ECO:0000256" key="2">
    <source>
        <dbReference type="ARBA" id="ARBA00022729"/>
    </source>
</evidence>
<gene>
    <name evidence="10" type="ORF">MCOR_29032</name>
</gene>
<dbReference type="PROSITE" id="PS00022">
    <property type="entry name" value="EGF_1"/>
    <property type="match status" value="2"/>
</dbReference>
<dbReference type="Pfam" id="PF12661">
    <property type="entry name" value="hEGF"/>
    <property type="match status" value="1"/>
</dbReference>
<dbReference type="PANTHER" id="PTHR24049">
    <property type="entry name" value="CRUMBS FAMILY MEMBER"/>
    <property type="match status" value="1"/>
</dbReference>
<dbReference type="PRINTS" id="PR00010">
    <property type="entry name" value="EGFBLOOD"/>
</dbReference>
<keyword evidence="2" id="KW-0732">Signal</keyword>
<dbReference type="InterPro" id="IPR016187">
    <property type="entry name" value="CTDL_fold"/>
</dbReference>
<keyword evidence="4 6" id="KW-1015">Disulfide bond</keyword>
<dbReference type="OrthoDB" id="6053552at2759"/>
<dbReference type="PROSITE" id="PS50041">
    <property type="entry name" value="C_TYPE_LECTIN_2"/>
    <property type="match status" value="1"/>
</dbReference>
<dbReference type="InterPro" id="IPR001881">
    <property type="entry name" value="EGF-like_Ca-bd_dom"/>
</dbReference>
<dbReference type="PANTHER" id="PTHR24049:SF29">
    <property type="entry name" value="EGF-LIKE DOMAIN-CONTAINING PROTEIN"/>
    <property type="match status" value="1"/>
</dbReference>
<evidence type="ECO:0000256" key="7">
    <source>
        <dbReference type="SAM" id="Phobius"/>
    </source>
</evidence>
<keyword evidence="11" id="KW-1185">Reference proteome</keyword>
<evidence type="ECO:0000313" key="10">
    <source>
        <dbReference type="EMBL" id="CAC5394269.1"/>
    </source>
</evidence>
<protein>
    <submittedName>
        <fullName evidence="10">Uncharacterized protein</fullName>
    </submittedName>
</protein>
<evidence type="ECO:0000259" key="8">
    <source>
        <dbReference type="PROSITE" id="PS50026"/>
    </source>
</evidence>
<organism evidence="10 11">
    <name type="scientific">Mytilus coruscus</name>
    <name type="common">Sea mussel</name>
    <dbReference type="NCBI Taxonomy" id="42192"/>
    <lineage>
        <taxon>Eukaryota</taxon>
        <taxon>Metazoa</taxon>
        <taxon>Spiralia</taxon>
        <taxon>Lophotrochozoa</taxon>
        <taxon>Mollusca</taxon>
        <taxon>Bivalvia</taxon>
        <taxon>Autobranchia</taxon>
        <taxon>Pteriomorphia</taxon>
        <taxon>Mytilida</taxon>
        <taxon>Mytiloidea</taxon>
        <taxon>Mytilidae</taxon>
        <taxon>Mytilinae</taxon>
        <taxon>Mytilus</taxon>
    </lineage>
</organism>
<keyword evidence="7" id="KW-0812">Transmembrane</keyword>
<feature type="domain" description="EGF-like" evidence="8">
    <location>
        <begin position="238"/>
        <end position="274"/>
    </location>
</feature>
<feature type="transmembrane region" description="Helical" evidence="7">
    <location>
        <begin position="69"/>
        <end position="91"/>
    </location>
</feature>
<dbReference type="InterPro" id="IPR001304">
    <property type="entry name" value="C-type_lectin-like"/>
</dbReference>
<feature type="domain" description="EGF-like" evidence="8">
    <location>
        <begin position="166"/>
        <end position="202"/>
    </location>
</feature>
<dbReference type="InterPro" id="IPR000742">
    <property type="entry name" value="EGF"/>
</dbReference>
<keyword evidence="3" id="KW-0677">Repeat</keyword>
<evidence type="ECO:0000313" key="11">
    <source>
        <dbReference type="Proteomes" id="UP000507470"/>
    </source>
</evidence>
<keyword evidence="1 6" id="KW-0245">EGF-like domain</keyword>
<dbReference type="InterPro" id="IPR016186">
    <property type="entry name" value="C-type_lectin-like/link_sf"/>
</dbReference>
<keyword evidence="7" id="KW-1133">Transmembrane helix</keyword>
<dbReference type="SUPFAM" id="SSF56436">
    <property type="entry name" value="C-type lectin-like"/>
    <property type="match status" value="1"/>
</dbReference>
<feature type="domain" description="EGF-like" evidence="8">
    <location>
        <begin position="203"/>
        <end position="235"/>
    </location>
</feature>
<dbReference type="PROSITE" id="PS50026">
    <property type="entry name" value="EGF_3"/>
    <property type="match status" value="4"/>
</dbReference>
<evidence type="ECO:0000256" key="6">
    <source>
        <dbReference type="PROSITE-ProRule" id="PRU00076"/>
    </source>
</evidence>
<dbReference type="InterPro" id="IPR018378">
    <property type="entry name" value="C-type_lectin_CS"/>
</dbReference>
<dbReference type="PROSITE" id="PS00615">
    <property type="entry name" value="C_TYPE_LECTIN_1"/>
    <property type="match status" value="1"/>
</dbReference>
<proteinExistence type="predicted"/>
<dbReference type="SMART" id="SM00181">
    <property type="entry name" value="EGF"/>
    <property type="match status" value="4"/>
</dbReference>
<evidence type="ECO:0000259" key="9">
    <source>
        <dbReference type="PROSITE" id="PS50041"/>
    </source>
</evidence>
<name>A0A6J8CG68_MYTCO</name>
<dbReference type="GO" id="GO:0005509">
    <property type="term" value="F:calcium ion binding"/>
    <property type="evidence" value="ECO:0007669"/>
    <property type="project" value="InterPro"/>
</dbReference>
<dbReference type="InterPro" id="IPR013032">
    <property type="entry name" value="EGF-like_CS"/>
</dbReference>
<feature type="disulfide bond" evidence="6">
    <location>
        <begin position="264"/>
        <end position="273"/>
    </location>
</feature>
<dbReference type="PROSITE" id="PS01186">
    <property type="entry name" value="EGF_2"/>
    <property type="match status" value="2"/>
</dbReference>
<dbReference type="Pfam" id="PF00008">
    <property type="entry name" value="EGF"/>
    <property type="match status" value="3"/>
</dbReference>
<evidence type="ECO:0000256" key="4">
    <source>
        <dbReference type="ARBA" id="ARBA00023157"/>
    </source>
</evidence>
<dbReference type="Gene3D" id="2.10.25.10">
    <property type="entry name" value="Laminin"/>
    <property type="match status" value="4"/>
</dbReference>